<dbReference type="Gene3D" id="3.30.70.1430">
    <property type="entry name" value="Multidrug efflux transporter AcrB pore domain"/>
    <property type="match status" value="2"/>
</dbReference>
<evidence type="ECO:0000313" key="4">
    <source>
        <dbReference type="Proteomes" id="UP000831963"/>
    </source>
</evidence>
<feature type="transmembrane region" description="Helical" evidence="2">
    <location>
        <begin position="950"/>
        <end position="968"/>
    </location>
</feature>
<dbReference type="Gene3D" id="3.30.70.1440">
    <property type="entry name" value="Multidrug efflux transporter AcrB pore domain"/>
    <property type="match status" value="1"/>
</dbReference>
<dbReference type="PANTHER" id="PTHR32063">
    <property type="match status" value="1"/>
</dbReference>
<feature type="transmembrane region" description="Helical" evidence="2">
    <location>
        <begin position="980"/>
        <end position="1005"/>
    </location>
</feature>
<dbReference type="Gene3D" id="3.30.2090.10">
    <property type="entry name" value="Multidrug efflux transporter AcrB TolC docking domain, DN and DC subdomains"/>
    <property type="match status" value="2"/>
</dbReference>
<feature type="transmembrane region" description="Helical" evidence="2">
    <location>
        <begin position="354"/>
        <end position="374"/>
    </location>
</feature>
<dbReference type="EMBL" id="CP078077">
    <property type="protein sequence ID" value="UPL14562.1"/>
    <property type="molecule type" value="Genomic_DNA"/>
</dbReference>
<dbReference type="Gene3D" id="3.30.70.1320">
    <property type="entry name" value="Multidrug efflux transporter AcrB pore domain like"/>
    <property type="match status" value="1"/>
</dbReference>
<feature type="transmembrane region" description="Helical" evidence="2">
    <location>
        <begin position="875"/>
        <end position="895"/>
    </location>
</feature>
<keyword evidence="2" id="KW-0812">Transmembrane</keyword>
<keyword evidence="4" id="KW-1185">Reference proteome</keyword>
<feature type="transmembrane region" description="Helical" evidence="2">
    <location>
        <begin position="457"/>
        <end position="484"/>
    </location>
</feature>
<organism evidence="3 4">
    <name type="scientific">Microbacterium galbinum</name>
    <dbReference type="NCBI Taxonomy" id="2851646"/>
    <lineage>
        <taxon>Bacteria</taxon>
        <taxon>Bacillati</taxon>
        <taxon>Actinomycetota</taxon>
        <taxon>Actinomycetes</taxon>
        <taxon>Micrococcales</taxon>
        <taxon>Microbacteriaceae</taxon>
        <taxon>Microbacterium</taxon>
    </lineage>
</organism>
<feature type="transmembrane region" description="Helical" evidence="2">
    <location>
        <begin position="901"/>
        <end position="925"/>
    </location>
</feature>
<dbReference type="RefSeq" id="WP_247633045.1">
    <property type="nucleotide sequence ID" value="NZ_CP078077.1"/>
</dbReference>
<sequence length="1078" mass="110995">MSKLAVLSLKNRALIALITIVAAVFGGLALTNLKQELIPSLELPALVVMTTYPGASPEVVENDVSTPIEAAIQGVPDLESTTATSTTNASIIQASFTYGTNLATAEQKMQQAINRISSTLPEDIDPQVLAISINDLPVIQVAVSGFDDADNAQAELETVAIPELEDVDGVNAAEIVGGVGQRITITPDVAALAAAGQSTQAISDALEQNGTLFPGGDITENGETLTVQTGAKIASVDEIAALPLVGTDLTVGDVATVVQESDPISSISRVDGQDALSISITKLPAANTVEVSAGVIAALDEIGEAFPDATFTVIFDQAPFIEQSIETLAVEGLLGLVMAVLVILLFLMSVRSTLVTAISIPTSVLVTFIGLQAFGYSLNILTLGALTIAIGRVVDDSIVVIENIKRHYVGDADKGDAIRLAVREVAMAITASTITTVAVFLPIVFVGDMVGELFRPFAMTVSIAMIASLLVSLTIVPVLAYWFLKPGKPLLDENGAAIDPEHQDAPPTRLQKAYRPILGWTLKHSGVTVVLAVVVLGATLAAAPFMKQNFLGDSGQNTMTITQDLGPTASLETKSDAAIKVEDALSGIDGIEHVQASIGSSGSSVRDAFSGGSSGVTYSVLTDESADQEKLRADVQDAIDGLSDVGDVSVASSAGFGSSDIEITVSASNGDDLSTATTAVMDELDGRDGIDQVSDNLAAALPYIAVVVDREAAAQRGLSEVAVGAIVSNTMRPQQLGSVEIDDTALTVYLVTSEPPTTVEALRELTIPTPLGPVALSDIATVEQRNGPTSITTEQGQRTATITVPPASDDLAVATASVSAALAAVDLPAGASAEIGGVASQQADSFSQLGLAMLAAILIVYVVMVATFKSLRQPLLLLVSVPFAATGAILLQIITGVPLGVASLIGVLMLIGIVVTNAIVLVDLVNQYREKGLSTVAAVQAGSEKRLRPILMTALATILALTPMALGITGHGGFISQPLAIVVIGGLISSTVLTLIVLPTLYNLVEGAKERRQARKGGGADAAPTDSAPDAPEGPDAGSAGSAVAVDELELTEAEVSVVAHGATLSRRELRERPWLSQ</sequence>
<dbReference type="Pfam" id="PF00873">
    <property type="entry name" value="ACR_tran"/>
    <property type="match status" value="1"/>
</dbReference>
<feature type="transmembrane region" description="Helical" evidence="2">
    <location>
        <begin position="328"/>
        <end position="347"/>
    </location>
</feature>
<dbReference type="SUPFAM" id="SSF82693">
    <property type="entry name" value="Multidrug efflux transporter AcrB pore domain, PN1, PN2, PC1 and PC2 subdomains"/>
    <property type="match status" value="2"/>
</dbReference>
<keyword evidence="2" id="KW-1133">Transmembrane helix</keyword>
<feature type="transmembrane region" description="Helical" evidence="2">
    <location>
        <begin position="849"/>
        <end position="868"/>
    </location>
</feature>
<dbReference type="SUPFAM" id="SSF82714">
    <property type="entry name" value="Multidrug efflux transporter AcrB TolC docking domain, DN and DC subdomains"/>
    <property type="match status" value="2"/>
</dbReference>
<feature type="transmembrane region" description="Helical" evidence="2">
    <location>
        <begin position="380"/>
        <end position="404"/>
    </location>
</feature>
<name>A0ABY4IR77_9MICO</name>
<dbReference type="Gene3D" id="1.20.1640.10">
    <property type="entry name" value="Multidrug efflux transporter AcrB transmembrane domain"/>
    <property type="match status" value="2"/>
</dbReference>
<evidence type="ECO:0000256" key="2">
    <source>
        <dbReference type="SAM" id="Phobius"/>
    </source>
</evidence>
<dbReference type="SUPFAM" id="SSF82866">
    <property type="entry name" value="Multidrug efflux transporter AcrB transmembrane domain"/>
    <property type="match status" value="2"/>
</dbReference>
<dbReference type="Proteomes" id="UP000831963">
    <property type="component" value="Chromosome"/>
</dbReference>
<gene>
    <name evidence="3" type="ORF">KV396_08765</name>
</gene>
<feature type="transmembrane region" description="Helical" evidence="2">
    <location>
        <begin position="525"/>
        <end position="546"/>
    </location>
</feature>
<keyword evidence="2" id="KW-0472">Membrane</keyword>
<dbReference type="InterPro" id="IPR001036">
    <property type="entry name" value="Acrflvin-R"/>
</dbReference>
<accession>A0ABY4IR77</accession>
<dbReference type="PRINTS" id="PR00702">
    <property type="entry name" value="ACRIFLAVINRP"/>
</dbReference>
<protein>
    <submittedName>
        <fullName evidence="3">Efflux RND transporter permease subunit</fullName>
    </submittedName>
</protein>
<dbReference type="InterPro" id="IPR027463">
    <property type="entry name" value="AcrB_DN_DC_subdom"/>
</dbReference>
<feature type="transmembrane region" description="Helical" evidence="2">
    <location>
        <begin position="425"/>
        <end position="445"/>
    </location>
</feature>
<evidence type="ECO:0000313" key="3">
    <source>
        <dbReference type="EMBL" id="UPL14562.1"/>
    </source>
</evidence>
<feature type="compositionally biased region" description="Low complexity" evidence="1">
    <location>
        <begin position="1021"/>
        <end position="1031"/>
    </location>
</feature>
<reference evidence="3 4" key="1">
    <citation type="submission" date="2021-06" db="EMBL/GenBank/DDBJ databases">
        <title>Genome-based taxonomic framework of Microbacterium strains isolated from marine environment, the description of four new species and reclassification of four preexisting species.</title>
        <authorList>
            <person name="Lee S.D."/>
            <person name="Kim S.-M."/>
            <person name="Byeon Y.-S."/>
            <person name="Yang H.L."/>
            <person name="Kim I.S."/>
        </authorList>
    </citation>
    <scope>NUCLEOTIDE SEQUENCE [LARGE SCALE GENOMIC DNA]</scope>
    <source>
        <strain evidence="3 4">SSW1-36</strain>
    </source>
</reference>
<feature type="region of interest" description="Disordered" evidence="1">
    <location>
        <begin position="1013"/>
        <end position="1044"/>
    </location>
</feature>
<evidence type="ECO:0000256" key="1">
    <source>
        <dbReference type="SAM" id="MobiDB-lite"/>
    </source>
</evidence>
<proteinExistence type="predicted"/>
<dbReference type="PANTHER" id="PTHR32063:SF0">
    <property type="entry name" value="SWARMING MOTILITY PROTEIN SWRC"/>
    <property type="match status" value="1"/>
</dbReference>